<feature type="compositionally biased region" description="Pro residues" evidence="1">
    <location>
        <begin position="140"/>
        <end position="150"/>
    </location>
</feature>
<dbReference type="Gene3D" id="3.40.960.10">
    <property type="entry name" value="VSR Endonuclease"/>
    <property type="match status" value="1"/>
</dbReference>
<gene>
    <name evidence="3" type="ORF">GCM10009422_23380</name>
</gene>
<dbReference type="GO" id="GO:0004519">
    <property type="term" value="F:endonuclease activity"/>
    <property type="evidence" value="ECO:0007669"/>
    <property type="project" value="UniProtKB-KW"/>
</dbReference>
<dbReference type="SUPFAM" id="SSF52980">
    <property type="entry name" value="Restriction endonuclease-like"/>
    <property type="match status" value="1"/>
</dbReference>
<keyword evidence="4" id="KW-1185">Reference proteome</keyword>
<dbReference type="PANTHER" id="PTHR38590:SF1">
    <property type="entry name" value="BLL0828 PROTEIN"/>
    <property type="match status" value="1"/>
</dbReference>
<protein>
    <submittedName>
        <fullName evidence="3">Endonuclease domain-containing protein</fullName>
    </submittedName>
</protein>
<evidence type="ECO:0000313" key="4">
    <source>
        <dbReference type="Proteomes" id="UP001501352"/>
    </source>
</evidence>
<accession>A0ABN1H136</accession>
<proteinExistence type="predicted"/>
<dbReference type="EMBL" id="BAAAGA010000005">
    <property type="protein sequence ID" value="GAA0625975.1"/>
    <property type="molecule type" value="Genomic_DNA"/>
</dbReference>
<keyword evidence="3" id="KW-0378">Hydrolase</keyword>
<dbReference type="InterPro" id="IPR007569">
    <property type="entry name" value="DUF559"/>
</dbReference>
<evidence type="ECO:0000313" key="3">
    <source>
        <dbReference type="EMBL" id="GAA0625975.1"/>
    </source>
</evidence>
<dbReference type="PANTHER" id="PTHR38590">
    <property type="entry name" value="BLL0828 PROTEIN"/>
    <property type="match status" value="1"/>
</dbReference>
<keyword evidence="3" id="KW-0255">Endonuclease</keyword>
<dbReference type="RefSeq" id="WP_343793961.1">
    <property type="nucleotide sequence ID" value="NZ_BAAAGA010000005.1"/>
</dbReference>
<sequence length="160" mass="17917">MRSMVEGSTHARIYAAYKCMATPIAHERARGLRRPMSPPEARLWNHVRGHRLRGYKFRRQHPIGPYIIDFYCPAARLAVEVDGSTHDHPDRVAHDRRRTAWLATQGVRVIRIAARDVRDELDGVLAFIARVVGERIVASTPPPPASPAVPLPSFAGEVSD</sequence>
<dbReference type="Pfam" id="PF04480">
    <property type="entry name" value="DUF559"/>
    <property type="match status" value="1"/>
</dbReference>
<comment type="caution">
    <text evidence="3">The sequence shown here is derived from an EMBL/GenBank/DDBJ whole genome shotgun (WGS) entry which is preliminary data.</text>
</comment>
<feature type="domain" description="DUF559" evidence="2">
    <location>
        <begin position="26"/>
        <end position="131"/>
    </location>
</feature>
<organism evidence="3 4">
    <name type="scientific">Brevundimonas kwangchunensis</name>
    <dbReference type="NCBI Taxonomy" id="322163"/>
    <lineage>
        <taxon>Bacteria</taxon>
        <taxon>Pseudomonadati</taxon>
        <taxon>Pseudomonadota</taxon>
        <taxon>Alphaproteobacteria</taxon>
        <taxon>Caulobacterales</taxon>
        <taxon>Caulobacteraceae</taxon>
        <taxon>Brevundimonas</taxon>
    </lineage>
</organism>
<keyword evidence="3" id="KW-0540">Nuclease</keyword>
<dbReference type="InterPro" id="IPR011335">
    <property type="entry name" value="Restrct_endonuc-II-like"/>
</dbReference>
<name>A0ABN1H136_9CAUL</name>
<reference evidence="3 4" key="1">
    <citation type="journal article" date="2019" name="Int. J. Syst. Evol. Microbiol.">
        <title>The Global Catalogue of Microorganisms (GCM) 10K type strain sequencing project: providing services to taxonomists for standard genome sequencing and annotation.</title>
        <authorList>
            <consortium name="The Broad Institute Genomics Platform"/>
            <consortium name="The Broad Institute Genome Sequencing Center for Infectious Disease"/>
            <person name="Wu L."/>
            <person name="Ma J."/>
        </authorList>
    </citation>
    <scope>NUCLEOTIDE SEQUENCE [LARGE SCALE GENOMIC DNA]</scope>
    <source>
        <strain evidence="3 4">JCM 12928</strain>
    </source>
</reference>
<dbReference type="CDD" id="cd01038">
    <property type="entry name" value="Endonuclease_DUF559"/>
    <property type="match status" value="1"/>
</dbReference>
<dbReference type="InterPro" id="IPR047216">
    <property type="entry name" value="Endonuclease_DUF559_bact"/>
</dbReference>
<dbReference type="Proteomes" id="UP001501352">
    <property type="component" value="Unassembled WGS sequence"/>
</dbReference>
<evidence type="ECO:0000259" key="2">
    <source>
        <dbReference type="Pfam" id="PF04480"/>
    </source>
</evidence>
<feature type="region of interest" description="Disordered" evidence="1">
    <location>
        <begin position="139"/>
        <end position="160"/>
    </location>
</feature>
<evidence type="ECO:0000256" key="1">
    <source>
        <dbReference type="SAM" id="MobiDB-lite"/>
    </source>
</evidence>